<dbReference type="Proteomes" id="UP000198992">
    <property type="component" value="Unassembled WGS sequence"/>
</dbReference>
<evidence type="ECO:0000313" key="3">
    <source>
        <dbReference type="Proteomes" id="UP000198992"/>
    </source>
</evidence>
<evidence type="ECO:0000256" key="1">
    <source>
        <dbReference type="SAM" id="MobiDB-lite"/>
    </source>
</evidence>
<dbReference type="EMBL" id="FNTH01000001">
    <property type="protein sequence ID" value="SEC26194.1"/>
    <property type="molecule type" value="Genomic_DNA"/>
</dbReference>
<name>A0A1H4R374_9BRAD</name>
<accession>A0A1H4R374</accession>
<dbReference type="CDD" id="cd00093">
    <property type="entry name" value="HTH_XRE"/>
    <property type="match status" value="1"/>
</dbReference>
<protein>
    <submittedName>
        <fullName evidence="2">Uncharacterized protein</fullName>
    </submittedName>
</protein>
<gene>
    <name evidence="2" type="ORF">SAMN05444164_1413</name>
</gene>
<dbReference type="GO" id="GO:0003677">
    <property type="term" value="F:DNA binding"/>
    <property type="evidence" value="ECO:0007669"/>
    <property type="project" value="InterPro"/>
</dbReference>
<dbReference type="SUPFAM" id="SSF47413">
    <property type="entry name" value="lambda repressor-like DNA-binding domains"/>
    <property type="match status" value="1"/>
</dbReference>
<sequence>MSSPNQDATDAIELALSMLGCSQKELAARLKVSPAQITKWKQGEYMSSEMEDRIKELTNIGEHHPTVVLWAGSVKDAEKWERLFHRLAENANDGSETGYDTYPLQDELGLLSWSTVRTLTDMGVAPPKAFPNDLDFKEDDEEEWERIDGNPYSALVYRIYQSLTDVYGFYTAYVDELIGNNDDLLNTDADNIEPCLIELAASKVEDIGEQFAPKFGEFRYKVRKQYTEWLTLVKDKSFRAGAPLRVELMDMVNDGHDALGHTAEAESLGFNSSRLHPDIYMNELLEGMRVIHQALPAIMKKLGAHREFKLDRSILRNDASQHSSGDKAEAIESRSPWTSRRMIRQRSPRRLLRRRNVATRLANLANRRGGKDVKR</sequence>
<proteinExistence type="predicted"/>
<evidence type="ECO:0000313" key="2">
    <source>
        <dbReference type="EMBL" id="SEC26194.1"/>
    </source>
</evidence>
<organism evidence="2 3">
    <name type="scientific">Bradyrhizobium erythrophlei</name>
    <dbReference type="NCBI Taxonomy" id="1437360"/>
    <lineage>
        <taxon>Bacteria</taxon>
        <taxon>Pseudomonadati</taxon>
        <taxon>Pseudomonadota</taxon>
        <taxon>Alphaproteobacteria</taxon>
        <taxon>Hyphomicrobiales</taxon>
        <taxon>Nitrobacteraceae</taxon>
        <taxon>Bradyrhizobium</taxon>
    </lineage>
</organism>
<dbReference type="RefSeq" id="WP_210189158.1">
    <property type="nucleotide sequence ID" value="NZ_FNTH01000001.1"/>
</dbReference>
<feature type="compositionally biased region" description="Basic residues" evidence="1">
    <location>
        <begin position="341"/>
        <end position="350"/>
    </location>
</feature>
<dbReference type="InterPro" id="IPR001387">
    <property type="entry name" value="Cro/C1-type_HTH"/>
</dbReference>
<dbReference type="InterPro" id="IPR010982">
    <property type="entry name" value="Lambda_DNA-bd_dom_sf"/>
</dbReference>
<feature type="region of interest" description="Disordered" evidence="1">
    <location>
        <begin position="318"/>
        <end position="350"/>
    </location>
</feature>
<dbReference type="Gene3D" id="1.10.260.40">
    <property type="entry name" value="lambda repressor-like DNA-binding domains"/>
    <property type="match status" value="1"/>
</dbReference>
<dbReference type="AlphaFoldDB" id="A0A1H4R374"/>
<reference evidence="2 3" key="1">
    <citation type="submission" date="2016-10" db="EMBL/GenBank/DDBJ databases">
        <authorList>
            <person name="de Groot N.N."/>
        </authorList>
    </citation>
    <scope>NUCLEOTIDE SEQUENCE [LARGE SCALE GENOMIC DNA]</scope>
    <source>
        <strain evidence="2 3">MT12</strain>
    </source>
</reference>